<accession>A0A6L6GA11</accession>
<name>A0A6L6GA11_STRUB</name>
<dbReference type="Proteomes" id="UP000483839">
    <property type="component" value="Unassembled WGS sequence"/>
</dbReference>
<sequence length="136" mass="15411">MEVITIAYLTQDEFTKDFGFDEINDFEKLLKRAEVSINLFLNGFYDFVDFDKEIEHRKQAVKMATALQVAYLDTSGIMTADDKQSLASVSLGRTSVSYKDTSKTSLESSMYNLSLDALNVLKRAGFGYRGVGYDRR</sequence>
<gene>
    <name evidence="1" type="ORF">GKS16_07060</name>
</gene>
<proteinExistence type="predicted"/>
<dbReference type="EMBL" id="WLXI01000048">
    <property type="protein sequence ID" value="MTD02027.1"/>
    <property type="molecule type" value="Genomic_DNA"/>
</dbReference>
<comment type="caution">
    <text evidence="1">The sequence shown here is derived from an EMBL/GenBank/DDBJ whole genome shotgun (WGS) entry which is preliminary data.</text>
</comment>
<organism evidence="1 2">
    <name type="scientific">Streptococcus uberis</name>
    <dbReference type="NCBI Taxonomy" id="1349"/>
    <lineage>
        <taxon>Bacteria</taxon>
        <taxon>Bacillati</taxon>
        <taxon>Bacillota</taxon>
        <taxon>Bacilli</taxon>
        <taxon>Lactobacillales</taxon>
        <taxon>Streptococcaceae</taxon>
        <taxon>Streptococcus</taxon>
    </lineage>
</organism>
<evidence type="ECO:0000313" key="1">
    <source>
        <dbReference type="EMBL" id="MTD02027.1"/>
    </source>
</evidence>
<dbReference type="AlphaFoldDB" id="A0A6L6GA11"/>
<reference evidence="1 2" key="1">
    <citation type="submission" date="2019-11" db="EMBL/GenBank/DDBJ databases">
        <title>Streptococcus uberis isolated from clinical mastitis cases on a southeastern Queensland dairy.</title>
        <authorList>
            <person name="Workentine M.L."/>
            <person name="Price R."/>
            <person name="Olchowy T."/>
        </authorList>
    </citation>
    <scope>NUCLEOTIDE SEQUENCE [LARGE SCALE GENOMIC DNA]</scope>
    <source>
        <strain evidence="1 2">OLC4459-A17</strain>
    </source>
</reference>
<evidence type="ECO:0000313" key="2">
    <source>
        <dbReference type="Proteomes" id="UP000483839"/>
    </source>
</evidence>
<evidence type="ECO:0008006" key="3">
    <source>
        <dbReference type="Google" id="ProtNLM"/>
    </source>
</evidence>
<dbReference type="RefSeq" id="WP_154617626.1">
    <property type="nucleotide sequence ID" value="NZ_JADFBK010000007.1"/>
</dbReference>
<protein>
    <recommendedName>
        <fullName evidence="3">Phage protein</fullName>
    </recommendedName>
</protein>